<dbReference type="RefSeq" id="XP_031025576.1">
    <property type="nucleotide sequence ID" value="XM_031168424.1"/>
</dbReference>
<dbReference type="AlphaFoldDB" id="A0A507C657"/>
<dbReference type="STRING" id="1806994.A0A507C657"/>
<dbReference type="InterPro" id="IPR042266">
    <property type="entry name" value="PPPDE_sf"/>
</dbReference>
<dbReference type="InterPro" id="IPR036249">
    <property type="entry name" value="Thioredoxin-like_sf"/>
</dbReference>
<dbReference type="EMBL" id="QEAO01000010">
    <property type="protein sequence ID" value="TPX34991.1"/>
    <property type="molecule type" value="Genomic_DNA"/>
</dbReference>
<dbReference type="SMART" id="SM01179">
    <property type="entry name" value="DUF862"/>
    <property type="match status" value="1"/>
</dbReference>
<dbReference type="Pfam" id="PF05903">
    <property type="entry name" value="Peptidase_C97"/>
    <property type="match status" value="1"/>
</dbReference>
<dbReference type="InterPro" id="IPR013535">
    <property type="entry name" value="PUL_dom"/>
</dbReference>
<dbReference type="PROSITE" id="PS51352">
    <property type="entry name" value="THIOREDOXIN_2"/>
    <property type="match status" value="1"/>
</dbReference>
<comment type="caution">
    <text evidence="7">The sequence shown here is derived from an EMBL/GenBank/DDBJ whole genome shotgun (WGS) entry which is preliminary data.</text>
</comment>
<keyword evidence="2" id="KW-0645">Protease</keyword>
<sequence length="570" mass="61887">MADVQLYVYDISNGMARSLSLMLTGQHFDAIYHTAVVIFGTEYFFGGGGIEGSTPGGSPFGNPLEVVDMGQTHIPHEVVMEYIDSLRGVYTGDKYHLLDSNCNDFSNALCQFLVGKTIPDHILSLPANFLSTPFGNQLRPMIENMFGASRHPTAVSTPSAAAPANGQSSSLLQNIFTMQQLEPILAQNRCVVLDFTSQTCGPCRMIAPHFENLIQESINYKPAGVKQTTNTGVVGVKIETPMSQSIASHYNVNVTPTFIFILDGKVMSQFKGADVAELKSSINLLQFSAYPPHKHGKVATPILDSFSVAPITFSASTSLDAIFSKLQGFLGVDVDVNFWNAIKESMKTRSPLPSGWNVAIQGALEKLAPDQVFPLLDIIRLLVLDPIALQTLISEGILVKTVSKYGSGKQIRAVSLMVLRVGSNMFATANSTNYITSTQKTTFGLIPRQLLTSLLVDSLLHEDPTVHQASASLAFNLARYIHESYPDCDEDFACEIVAGVSQAVAAVKDEETILRLLAALGLLIKYAPETVLELCRALEVEGVVKSSTQSFNTSSKAYLLSKELNKMLEL</sequence>
<protein>
    <recommendedName>
        <fullName evidence="9">PPPDE domain-containing protein</fullName>
    </recommendedName>
</protein>
<dbReference type="Gene3D" id="1.25.10.10">
    <property type="entry name" value="Leucine-rich Repeat Variant"/>
    <property type="match status" value="1"/>
</dbReference>
<dbReference type="GO" id="GO:0008233">
    <property type="term" value="F:peptidase activity"/>
    <property type="evidence" value="ECO:0007669"/>
    <property type="project" value="UniProtKB-KW"/>
</dbReference>
<evidence type="ECO:0000259" key="6">
    <source>
        <dbReference type="PROSITE" id="PS51858"/>
    </source>
</evidence>
<evidence type="ECO:0008006" key="9">
    <source>
        <dbReference type="Google" id="ProtNLM"/>
    </source>
</evidence>
<dbReference type="PROSITE" id="PS51858">
    <property type="entry name" value="PPPDE"/>
    <property type="match status" value="1"/>
</dbReference>
<keyword evidence="8" id="KW-1185">Reference proteome</keyword>
<dbReference type="GO" id="GO:0070646">
    <property type="term" value="P:protein modification by small protein removal"/>
    <property type="evidence" value="ECO:0007669"/>
    <property type="project" value="TreeGrafter"/>
</dbReference>
<dbReference type="GeneID" id="42003721"/>
<evidence type="ECO:0000256" key="3">
    <source>
        <dbReference type="ARBA" id="ARBA00022801"/>
    </source>
</evidence>
<dbReference type="Gene3D" id="3.40.30.10">
    <property type="entry name" value="Glutaredoxin"/>
    <property type="match status" value="1"/>
</dbReference>
<dbReference type="InterPro" id="IPR008580">
    <property type="entry name" value="PPPDE_dom"/>
</dbReference>
<proteinExistence type="inferred from homology"/>
<reference evidence="7 8" key="1">
    <citation type="journal article" date="2019" name="Sci. Rep.">
        <title>Comparative genomics of chytrid fungi reveal insights into the obligate biotrophic and pathogenic lifestyle of Synchytrium endobioticum.</title>
        <authorList>
            <person name="van de Vossenberg B.T.L.H."/>
            <person name="Warris S."/>
            <person name="Nguyen H.D.T."/>
            <person name="van Gent-Pelzer M.P.E."/>
            <person name="Joly D.L."/>
            <person name="van de Geest H.C."/>
            <person name="Bonants P.J.M."/>
            <person name="Smith D.S."/>
            <person name="Levesque C.A."/>
            <person name="van der Lee T.A.J."/>
        </authorList>
    </citation>
    <scope>NUCLEOTIDE SEQUENCE [LARGE SCALE GENOMIC DNA]</scope>
    <source>
        <strain evidence="7 8">JEL517</strain>
    </source>
</reference>
<dbReference type="PROSITE" id="PS51396">
    <property type="entry name" value="PUL"/>
    <property type="match status" value="1"/>
</dbReference>
<feature type="domain" description="Thioredoxin" evidence="4">
    <location>
        <begin position="151"/>
        <end position="287"/>
    </location>
</feature>
<dbReference type="GO" id="GO:0006508">
    <property type="term" value="P:proteolysis"/>
    <property type="evidence" value="ECO:0007669"/>
    <property type="project" value="UniProtKB-KW"/>
</dbReference>
<dbReference type="InterPro" id="IPR011989">
    <property type="entry name" value="ARM-like"/>
</dbReference>
<dbReference type="PANTHER" id="PTHR12378:SF7">
    <property type="entry name" value="DESUMOYLATING ISOPEPTIDASE 1"/>
    <property type="match status" value="1"/>
</dbReference>
<dbReference type="SUPFAM" id="SSF52833">
    <property type="entry name" value="Thioredoxin-like"/>
    <property type="match status" value="1"/>
</dbReference>
<dbReference type="Gene3D" id="3.90.1720.30">
    <property type="entry name" value="PPPDE domains"/>
    <property type="match status" value="1"/>
</dbReference>
<dbReference type="PROSITE" id="PS00194">
    <property type="entry name" value="THIOREDOXIN_1"/>
    <property type="match status" value="1"/>
</dbReference>
<feature type="domain" description="PUL" evidence="5">
    <location>
        <begin position="304"/>
        <end position="567"/>
    </location>
</feature>
<evidence type="ECO:0000313" key="7">
    <source>
        <dbReference type="EMBL" id="TPX34991.1"/>
    </source>
</evidence>
<dbReference type="Pfam" id="PF00085">
    <property type="entry name" value="Thioredoxin"/>
    <property type="match status" value="1"/>
</dbReference>
<comment type="similarity">
    <text evidence="1">Belongs to the DeSI family.</text>
</comment>
<dbReference type="OrthoDB" id="21221at2759"/>
<evidence type="ECO:0000259" key="4">
    <source>
        <dbReference type="PROSITE" id="PS51352"/>
    </source>
</evidence>
<keyword evidence="3" id="KW-0378">Hydrolase</keyword>
<evidence type="ECO:0000313" key="8">
    <source>
        <dbReference type="Proteomes" id="UP000319731"/>
    </source>
</evidence>
<accession>A0A507C657</accession>
<dbReference type="Pfam" id="PF08324">
    <property type="entry name" value="PUL"/>
    <property type="match status" value="1"/>
</dbReference>
<feature type="domain" description="PPPDE" evidence="6">
    <location>
        <begin position="2"/>
        <end position="143"/>
    </location>
</feature>
<organism evidence="7 8">
    <name type="scientific">Synchytrium microbalum</name>
    <dbReference type="NCBI Taxonomy" id="1806994"/>
    <lineage>
        <taxon>Eukaryota</taxon>
        <taxon>Fungi</taxon>
        <taxon>Fungi incertae sedis</taxon>
        <taxon>Chytridiomycota</taxon>
        <taxon>Chytridiomycota incertae sedis</taxon>
        <taxon>Chytridiomycetes</taxon>
        <taxon>Synchytriales</taxon>
        <taxon>Synchytriaceae</taxon>
        <taxon>Synchytrium</taxon>
    </lineage>
</organism>
<evidence type="ECO:0000256" key="1">
    <source>
        <dbReference type="ARBA" id="ARBA00008140"/>
    </source>
</evidence>
<evidence type="ECO:0000259" key="5">
    <source>
        <dbReference type="PROSITE" id="PS51396"/>
    </source>
</evidence>
<gene>
    <name evidence="7" type="ORF">SmJEL517_g02496</name>
</gene>
<dbReference type="InterPro" id="IPR017937">
    <property type="entry name" value="Thioredoxin_CS"/>
</dbReference>
<dbReference type="Proteomes" id="UP000319731">
    <property type="component" value="Unassembled WGS sequence"/>
</dbReference>
<dbReference type="CDD" id="cd02947">
    <property type="entry name" value="TRX_family"/>
    <property type="match status" value="1"/>
</dbReference>
<dbReference type="InterPro" id="IPR013766">
    <property type="entry name" value="Thioredoxin_domain"/>
</dbReference>
<evidence type="ECO:0000256" key="2">
    <source>
        <dbReference type="ARBA" id="ARBA00022670"/>
    </source>
</evidence>
<dbReference type="PANTHER" id="PTHR12378">
    <property type="entry name" value="DESUMOYLATING ISOPEPTIDASE"/>
    <property type="match status" value="1"/>
</dbReference>
<name>A0A507C657_9FUNG</name>